<name>F9VP18_SULTO</name>
<dbReference type="GeneID" id="1459328"/>
<keyword evidence="1" id="KW-0812">Transmembrane</keyword>
<dbReference type="eggNOG" id="arCOG07724">
    <property type="taxonomic scope" value="Archaea"/>
</dbReference>
<sequence>METEEPHKAVIWFVVSILLILLALQIAANVHFSVSPKFPVPPNYYQNMTISSGTLLNDILQLLVWPTNLTNDSNLKVFISNGSGNPLKQEILQLLAYNATLIAPGPYWATADLAGALQPTSVTYKLYNVSVYNGTNITLYHVELPFYNTNPYNTTYPPSDNLTVYSLSCKIINKTSVKTNVSVQYIYQYYLYYNYSYRSGNNVYEYYYYNENVSGMAYLLSNNNIINSSSFQLTFWYYGGKVTMNITGKTLVPPGVYKQVFALYSISASEEKYNYSYTQGNYTYYVYIFYPSTPNITINSFTFNWYEYEVTVPVRIVVDNGTCPIITQIGNKTYTGRTINVNFTFTVWSSDPINYTSPDIITYDHITIANYTIVRKWIAGFIKIITTVYETKQGNTINYYLHIQVNTNIAKQPEWVFHHIPKEEVYRHNFALEFLEGPAYLFGLNKYLTNYFSLEKYTNFTVLSFFMSVVDSIKQTNSTKLLQPAVILFNYSGPTWEVRNLNLYFASFSLPWLNYSISNASIGLTGPLQVPFNQTRVFINNQQGLIITSFEWGFVNISKIQNGTYTFYRWLNWDSGAVQFEQYEYANYSVEFLF</sequence>
<reference evidence="3" key="1">
    <citation type="journal article" date="2001" name="DNA Res.">
        <title>Complete genome sequence of an aerobic thermoacidophilic Crenarchaeon, Sulfolobus tokodaii strain7.</title>
        <authorList>
            <person name="Kawarabayasi Y."/>
            <person name="Hino Y."/>
            <person name="Horikawa H."/>
            <person name="Jin-no K."/>
            <person name="Takahashi M."/>
            <person name="Sekine M."/>
            <person name="Baba S."/>
            <person name="Ankai A."/>
            <person name="Kosugi H."/>
            <person name="Hosoyama A."/>
            <person name="Fukui S."/>
            <person name="Nagai Y."/>
            <person name="Nishijima K."/>
            <person name="Otsuka R."/>
            <person name="Nakazawa H."/>
            <person name="Takamiya M."/>
            <person name="Kato Y."/>
            <person name="Yoshizawa T."/>
            <person name="Tanaka T."/>
            <person name="Kudoh Y."/>
            <person name="Yamazaki J."/>
            <person name="Kushida N."/>
            <person name="Oguchi A."/>
            <person name="Aoki K."/>
            <person name="Masuda S."/>
            <person name="Yanagii M."/>
            <person name="Nishimura M."/>
            <person name="Yamagishi A."/>
            <person name="Oshima T."/>
            <person name="Kikuchi H."/>
        </authorList>
    </citation>
    <scope>NUCLEOTIDE SEQUENCE [LARGE SCALE GENOMIC DNA]</scope>
    <source>
        <strain evidence="3">DSM 16993 / JCM 10545 / NBRC 100140 / 7</strain>
    </source>
</reference>
<protein>
    <submittedName>
        <fullName evidence="2">Uncharacterized protein</fullName>
    </submittedName>
</protein>
<dbReference type="AlphaFoldDB" id="F9VP18"/>
<keyword evidence="3" id="KW-1185">Reference proteome</keyword>
<dbReference type="KEGG" id="sto:STK_13140"/>
<keyword evidence="1" id="KW-0472">Membrane</keyword>
<dbReference type="STRING" id="273063.STK_13140"/>
<evidence type="ECO:0000256" key="1">
    <source>
        <dbReference type="SAM" id="Phobius"/>
    </source>
</evidence>
<dbReference type="OrthoDB" id="44256at2157"/>
<evidence type="ECO:0000313" key="3">
    <source>
        <dbReference type="Proteomes" id="UP000001015"/>
    </source>
</evidence>
<proteinExistence type="predicted"/>
<organism evidence="2 3">
    <name type="scientific">Sulfurisphaera tokodaii (strain DSM 16993 / JCM 10545 / NBRC 100140 / 7)</name>
    <name type="common">Sulfolobus tokodaii</name>
    <dbReference type="NCBI Taxonomy" id="273063"/>
    <lineage>
        <taxon>Archaea</taxon>
        <taxon>Thermoproteota</taxon>
        <taxon>Thermoprotei</taxon>
        <taxon>Sulfolobales</taxon>
        <taxon>Sulfolobaceae</taxon>
        <taxon>Sulfurisphaera</taxon>
    </lineage>
</organism>
<dbReference type="EMBL" id="BA000023">
    <property type="protein sequence ID" value="BAK54526.1"/>
    <property type="molecule type" value="Genomic_DNA"/>
</dbReference>
<keyword evidence="1" id="KW-1133">Transmembrane helix</keyword>
<feature type="transmembrane region" description="Helical" evidence="1">
    <location>
        <begin position="9"/>
        <end position="28"/>
    </location>
</feature>
<accession>F9VP18</accession>
<dbReference type="PATRIC" id="fig|273063.9.peg.1498"/>
<evidence type="ECO:0000313" key="2">
    <source>
        <dbReference type="EMBL" id="BAK54526.1"/>
    </source>
</evidence>
<dbReference type="Proteomes" id="UP000001015">
    <property type="component" value="Chromosome"/>
</dbReference>
<dbReference type="RefSeq" id="WP_198429769.1">
    <property type="nucleotide sequence ID" value="NC_003106.2"/>
</dbReference>
<gene>
    <name evidence="2" type="primary">ST1314</name>
    <name evidence="2" type="ordered locus">STK_13140</name>
</gene>